<dbReference type="EMBL" id="RRYP01013598">
    <property type="protein sequence ID" value="TNV76430.1"/>
    <property type="molecule type" value="Genomic_DNA"/>
</dbReference>
<feature type="compositionally biased region" description="Low complexity" evidence="1">
    <location>
        <begin position="45"/>
        <end position="78"/>
    </location>
</feature>
<reference evidence="2" key="1">
    <citation type="submission" date="2019-06" db="EMBL/GenBank/DDBJ databases">
        <authorList>
            <person name="Zheng W."/>
        </authorList>
    </citation>
    <scope>NUCLEOTIDE SEQUENCE</scope>
    <source>
        <strain evidence="2">QDHG01</strain>
    </source>
</reference>
<accession>A0A8J8SZK1</accession>
<name>A0A8J8SZK1_HALGN</name>
<protein>
    <submittedName>
        <fullName evidence="2">Uncharacterized protein</fullName>
    </submittedName>
</protein>
<evidence type="ECO:0000313" key="2">
    <source>
        <dbReference type="EMBL" id="TNV76430.1"/>
    </source>
</evidence>
<dbReference type="AlphaFoldDB" id="A0A8J8SZK1"/>
<comment type="caution">
    <text evidence="2">The sequence shown here is derived from an EMBL/GenBank/DDBJ whole genome shotgun (WGS) entry which is preliminary data.</text>
</comment>
<evidence type="ECO:0000256" key="1">
    <source>
        <dbReference type="SAM" id="MobiDB-lite"/>
    </source>
</evidence>
<keyword evidence="3" id="KW-1185">Reference proteome</keyword>
<proteinExistence type="predicted"/>
<sequence length="266" mass="30248">MGKKGLLGKISREFKRIANQVDEFSTGVTTIKEKVEQAEQILQFAKAQPPQPAPQLTVPLALLQPPQQQAHQAQQQFPQEEEKKELPPQRTPPPPPLGKESEALLQQLDGKVPELVTKLIGGRPQEVREAQDATFLNDERFRDLPLNHSGVQDVQHQYAQIRGIANQIIPDMEIGQNQAGQNEEEDEQEKLEKIAILVNIAWEQRKCGEEISLENAIRVAASVAFMLDTQNDEIKKKVSYWFKMSGKDVIDKASMKQFIRLYYYDK</sequence>
<dbReference type="Proteomes" id="UP000785679">
    <property type="component" value="Unassembled WGS sequence"/>
</dbReference>
<gene>
    <name evidence="2" type="ORF">FGO68_gene11852</name>
</gene>
<feature type="region of interest" description="Disordered" evidence="1">
    <location>
        <begin position="45"/>
        <end position="100"/>
    </location>
</feature>
<evidence type="ECO:0000313" key="3">
    <source>
        <dbReference type="Proteomes" id="UP000785679"/>
    </source>
</evidence>
<organism evidence="2 3">
    <name type="scientific">Halteria grandinella</name>
    <dbReference type="NCBI Taxonomy" id="5974"/>
    <lineage>
        <taxon>Eukaryota</taxon>
        <taxon>Sar</taxon>
        <taxon>Alveolata</taxon>
        <taxon>Ciliophora</taxon>
        <taxon>Intramacronucleata</taxon>
        <taxon>Spirotrichea</taxon>
        <taxon>Stichotrichia</taxon>
        <taxon>Sporadotrichida</taxon>
        <taxon>Halteriidae</taxon>
        <taxon>Halteria</taxon>
    </lineage>
</organism>